<dbReference type="AlphaFoldDB" id="A0A9D4GVH2"/>
<proteinExistence type="predicted"/>
<sequence length="74" mass="8107">MFRTLGEDYCPRPAELSSNATISVTEQLFGTFDPNRVIKSTARPDPRLPIGSTVLSVLQSLESANKTIPKRGET</sequence>
<gene>
    <name evidence="1" type="ORF">DPMN_124382</name>
</gene>
<reference evidence="1" key="1">
    <citation type="journal article" date="2019" name="bioRxiv">
        <title>The Genome of the Zebra Mussel, Dreissena polymorpha: A Resource for Invasive Species Research.</title>
        <authorList>
            <person name="McCartney M.A."/>
            <person name="Auch B."/>
            <person name="Kono T."/>
            <person name="Mallez S."/>
            <person name="Zhang Y."/>
            <person name="Obille A."/>
            <person name="Becker A."/>
            <person name="Abrahante J.E."/>
            <person name="Garbe J."/>
            <person name="Badalamenti J.P."/>
            <person name="Herman A."/>
            <person name="Mangelson H."/>
            <person name="Liachko I."/>
            <person name="Sullivan S."/>
            <person name="Sone E.D."/>
            <person name="Koren S."/>
            <person name="Silverstein K.A.T."/>
            <person name="Beckman K.B."/>
            <person name="Gohl D.M."/>
        </authorList>
    </citation>
    <scope>NUCLEOTIDE SEQUENCE</scope>
    <source>
        <strain evidence="1">Duluth1</strain>
        <tissue evidence="1">Whole animal</tissue>
    </source>
</reference>
<protein>
    <submittedName>
        <fullName evidence="1">Uncharacterized protein</fullName>
    </submittedName>
</protein>
<evidence type="ECO:0000313" key="2">
    <source>
        <dbReference type="Proteomes" id="UP000828390"/>
    </source>
</evidence>
<dbReference type="EMBL" id="JAIWYP010000005">
    <property type="protein sequence ID" value="KAH3822598.1"/>
    <property type="molecule type" value="Genomic_DNA"/>
</dbReference>
<evidence type="ECO:0000313" key="1">
    <source>
        <dbReference type="EMBL" id="KAH3822598.1"/>
    </source>
</evidence>
<keyword evidence="2" id="KW-1185">Reference proteome</keyword>
<organism evidence="1 2">
    <name type="scientific">Dreissena polymorpha</name>
    <name type="common">Zebra mussel</name>
    <name type="synonym">Mytilus polymorpha</name>
    <dbReference type="NCBI Taxonomy" id="45954"/>
    <lineage>
        <taxon>Eukaryota</taxon>
        <taxon>Metazoa</taxon>
        <taxon>Spiralia</taxon>
        <taxon>Lophotrochozoa</taxon>
        <taxon>Mollusca</taxon>
        <taxon>Bivalvia</taxon>
        <taxon>Autobranchia</taxon>
        <taxon>Heteroconchia</taxon>
        <taxon>Euheterodonta</taxon>
        <taxon>Imparidentia</taxon>
        <taxon>Neoheterodontei</taxon>
        <taxon>Myida</taxon>
        <taxon>Dreissenoidea</taxon>
        <taxon>Dreissenidae</taxon>
        <taxon>Dreissena</taxon>
    </lineage>
</organism>
<reference evidence="1" key="2">
    <citation type="submission" date="2020-11" db="EMBL/GenBank/DDBJ databases">
        <authorList>
            <person name="McCartney M.A."/>
            <person name="Auch B."/>
            <person name="Kono T."/>
            <person name="Mallez S."/>
            <person name="Becker A."/>
            <person name="Gohl D.M."/>
            <person name="Silverstein K.A.T."/>
            <person name="Koren S."/>
            <person name="Bechman K.B."/>
            <person name="Herman A."/>
            <person name="Abrahante J.E."/>
            <person name="Garbe J."/>
        </authorList>
    </citation>
    <scope>NUCLEOTIDE SEQUENCE</scope>
    <source>
        <strain evidence="1">Duluth1</strain>
        <tissue evidence="1">Whole animal</tissue>
    </source>
</reference>
<name>A0A9D4GVH2_DREPO</name>
<accession>A0A9D4GVH2</accession>
<comment type="caution">
    <text evidence="1">The sequence shown here is derived from an EMBL/GenBank/DDBJ whole genome shotgun (WGS) entry which is preliminary data.</text>
</comment>
<dbReference type="Proteomes" id="UP000828390">
    <property type="component" value="Unassembled WGS sequence"/>
</dbReference>